<dbReference type="GO" id="GO:0051301">
    <property type="term" value="P:cell division"/>
    <property type="evidence" value="ECO:0007669"/>
    <property type="project" value="UniProtKB-KW"/>
</dbReference>
<keyword evidence="1" id="KW-0131">Cell cycle</keyword>
<name>A0A9W5TE93_BABOV</name>
<comment type="caution">
    <text evidence="1">The sequence shown here is derived from an EMBL/GenBank/DDBJ whole genome shotgun (WGS) entry which is preliminary data.</text>
</comment>
<organism evidence="1 2">
    <name type="scientific">Babesia ovis</name>
    <dbReference type="NCBI Taxonomy" id="5869"/>
    <lineage>
        <taxon>Eukaryota</taxon>
        <taxon>Sar</taxon>
        <taxon>Alveolata</taxon>
        <taxon>Apicomplexa</taxon>
        <taxon>Aconoidasida</taxon>
        <taxon>Piroplasmida</taxon>
        <taxon>Babesiidae</taxon>
        <taxon>Babesia</taxon>
    </lineage>
</organism>
<dbReference type="AlphaFoldDB" id="A0A9W5TE93"/>
<reference evidence="1" key="1">
    <citation type="submission" date="2019-12" db="EMBL/GenBank/DDBJ databases">
        <title>Genome sequence of Babesia ovis.</title>
        <authorList>
            <person name="Yamagishi J."/>
            <person name="Sevinc F."/>
            <person name="Xuan X."/>
        </authorList>
    </citation>
    <scope>NUCLEOTIDE SEQUENCE</scope>
    <source>
        <strain evidence="1">Selcuk</strain>
    </source>
</reference>
<evidence type="ECO:0000313" key="2">
    <source>
        <dbReference type="Proteomes" id="UP001057455"/>
    </source>
</evidence>
<dbReference type="PANTHER" id="PTHR37449">
    <property type="match status" value="1"/>
</dbReference>
<protein>
    <submittedName>
        <fullName evidence="1">Cell division control 48 protein, putative</fullName>
    </submittedName>
</protein>
<accession>A0A9W5TE93</accession>
<dbReference type="OrthoDB" id="7916205at2759"/>
<dbReference type="Proteomes" id="UP001057455">
    <property type="component" value="Unassembled WGS sequence"/>
</dbReference>
<proteinExistence type="predicted"/>
<dbReference type="EMBL" id="BLIY01000015">
    <property type="protein sequence ID" value="GFE54354.1"/>
    <property type="molecule type" value="Genomic_DNA"/>
</dbReference>
<keyword evidence="2" id="KW-1185">Reference proteome</keyword>
<evidence type="ECO:0000313" key="1">
    <source>
        <dbReference type="EMBL" id="GFE54354.1"/>
    </source>
</evidence>
<dbReference type="PANTHER" id="PTHR37449:SF1">
    <property type="entry name" value="OS02G0159950 PROTEIN"/>
    <property type="match status" value="1"/>
</dbReference>
<keyword evidence="1" id="KW-0132">Cell division</keyword>
<sequence>MPTLSLASWRSSELTKLRPLRTQVSAASLTRFFKSAPEYPGVSLAKALISTSSLSYLIFSRYLLRIASRPSSDGSGMCTTLSKRPGLSRALSRASRRLVAANRVIPVDRLKPSISTSNWLSVWSCSLFWLLMEPEARLAPMASISSINTIQGACFLALAKRLRTLWAPWPTNISTNSGPLVYIKGILASVATALASMVLPVPGGPTRSTPFGILAPISWYNLGCLINLTTSISSSLASSIPMTSLKNTRSSITGGRDDGEGGGAGALLSLSPLSLGVTWPKSPSLGSISPLSAVMIRPVSIIPAAIPSTCSSNHCPTDNIVDSELYDQDHRLPQSEGNLTLSVFMGEFPDITTEGVSGGIAPERVFLNRCHLLISPVPILAAKLVVLPASVIGDAGSCVISDPRPYGSLGLALLRAEAKKGLDIDELSWSSSKSPFCSSKVASA</sequence>
<gene>
    <name evidence="1" type="ORF">BaOVIS_017580</name>
</gene>